<dbReference type="Proteomes" id="UP000823775">
    <property type="component" value="Unassembled WGS sequence"/>
</dbReference>
<comment type="caution">
    <text evidence="1">The sequence shown here is derived from an EMBL/GenBank/DDBJ whole genome shotgun (WGS) entry which is preliminary data.</text>
</comment>
<reference evidence="1 2" key="1">
    <citation type="journal article" date="2021" name="BMC Genomics">
        <title>Datura genome reveals duplications of psychoactive alkaloid biosynthetic genes and high mutation rate following tissue culture.</title>
        <authorList>
            <person name="Rajewski A."/>
            <person name="Carter-House D."/>
            <person name="Stajich J."/>
            <person name="Litt A."/>
        </authorList>
    </citation>
    <scope>NUCLEOTIDE SEQUENCE [LARGE SCALE GENOMIC DNA]</scope>
    <source>
        <strain evidence="1">AR-01</strain>
    </source>
</reference>
<organism evidence="1 2">
    <name type="scientific">Datura stramonium</name>
    <name type="common">Jimsonweed</name>
    <name type="synonym">Common thornapple</name>
    <dbReference type="NCBI Taxonomy" id="4076"/>
    <lineage>
        <taxon>Eukaryota</taxon>
        <taxon>Viridiplantae</taxon>
        <taxon>Streptophyta</taxon>
        <taxon>Embryophyta</taxon>
        <taxon>Tracheophyta</taxon>
        <taxon>Spermatophyta</taxon>
        <taxon>Magnoliopsida</taxon>
        <taxon>eudicotyledons</taxon>
        <taxon>Gunneridae</taxon>
        <taxon>Pentapetalae</taxon>
        <taxon>asterids</taxon>
        <taxon>lamiids</taxon>
        <taxon>Solanales</taxon>
        <taxon>Solanaceae</taxon>
        <taxon>Solanoideae</taxon>
        <taxon>Datureae</taxon>
        <taxon>Datura</taxon>
    </lineage>
</organism>
<evidence type="ECO:0000313" key="2">
    <source>
        <dbReference type="Proteomes" id="UP000823775"/>
    </source>
</evidence>
<proteinExistence type="predicted"/>
<accession>A0ABS8SZP0</accession>
<gene>
    <name evidence="1" type="ORF">HAX54_052964</name>
</gene>
<dbReference type="EMBL" id="JACEIK010000974">
    <property type="protein sequence ID" value="MCD7464547.1"/>
    <property type="molecule type" value="Genomic_DNA"/>
</dbReference>
<name>A0ABS8SZP0_DATST</name>
<sequence>MDKSIVHPHVVVDPSEHFRWYRRYSCIFVENSSMQAPRHERQYGMIRTIEENPNISDEMFIECEDDFWMLHILDPREYYCSLRRECNYRYNESYCLVHELVDFGALIPHRFSVWMERQDKKYYEVIFKQIRKENNRILVRHCRYYILKLGGEQAQATNC</sequence>
<protein>
    <submittedName>
        <fullName evidence="1">Uncharacterized protein</fullName>
    </submittedName>
</protein>
<evidence type="ECO:0000313" key="1">
    <source>
        <dbReference type="EMBL" id="MCD7464547.1"/>
    </source>
</evidence>
<keyword evidence="2" id="KW-1185">Reference proteome</keyword>